<evidence type="ECO:0000313" key="3">
    <source>
        <dbReference type="EMBL" id="QCD46251.1"/>
    </source>
</evidence>
<dbReference type="AlphaFoldDB" id="A0A6G5QKR7"/>
<keyword evidence="2" id="KW-0812">Transmembrane</keyword>
<dbReference type="EMBL" id="CP012543">
    <property type="protein sequence ID" value="QCD46251.1"/>
    <property type="molecule type" value="Genomic_DNA"/>
</dbReference>
<dbReference type="KEGG" id="crx:CRECT_0560"/>
<feature type="transmembrane region" description="Helical" evidence="2">
    <location>
        <begin position="45"/>
        <end position="65"/>
    </location>
</feature>
<keyword evidence="2" id="KW-0472">Membrane</keyword>
<reference evidence="3 4" key="1">
    <citation type="submission" date="2016-07" db="EMBL/GenBank/DDBJ databases">
        <title>Comparative genomics of the Campylobacter concisus group.</title>
        <authorList>
            <person name="Miller W.G."/>
            <person name="Yee E."/>
            <person name="Chapman M.H."/>
            <person name="Huynh S."/>
            <person name="Bono J.L."/>
            <person name="On S.L.W."/>
            <person name="StLeger J."/>
            <person name="Foster G."/>
            <person name="Parker C.T."/>
        </authorList>
    </citation>
    <scope>NUCLEOTIDE SEQUENCE [LARGE SCALE GENOMIC DNA]</scope>
    <source>
        <strain evidence="3 4">ATCC 33238</strain>
    </source>
</reference>
<sequence>MNTANKQTKNSNNDFQNSNLTNSGSKKFARDYDKEPIILKNYEDFFVEALFFMPLAFSIIITIFIMRWVEDKSMDNILSFVAALVCMVCWMIINYFFHVAKKKDTVHFVNDSVKFYENGILKHTSSLKNLDELICKPLDASMPNKGARDIVFYIIVLCGFFGMSGSLLLVVLFVIFIYLGNIIIKIFFQLGTQGNLSGFTPFPAIIIDEPHYPNVKFVTYYHALCKKYFIIFIFDKDKYAEIRTYFLDRKNIDIDKVKKYYFI</sequence>
<proteinExistence type="predicted"/>
<protein>
    <submittedName>
        <fullName evidence="3">Putative membrane protein</fullName>
    </submittedName>
</protein>
<evidence type="ECO:0000313" key="4">
    <source>
        <dbReference type="Proteomes" id="UP000502377"/>
    </source>
</evidence>
<organism evidence="3 4">
    <name type="scientific">Campylobacter rectus</name>
    <name type="common">Wolinella recta</name>
    <dbReference type="NCBI Taxonomy" id="203"/>
    <lineage>
        <taxon>Bacteria</taxon>
        <taxon>Pseudomonadati</taxon>
        <taxon>Campylobacterota</taxon>
        <taxon>Epsilonproteobacteria</taxon>
        <taxon>Campylobacterales</taxon>
        <taxon>Campylobacteraceae</taxon>
        <taxon>Campylobacter</taxon>
    </lineage>
</organism>
<feature type="transmembrane region" description="Helical" evidence="2">
    <location>
        <begin position="77"/>
        <end position="97"/>
    </location>
</feature>
<accession>A0A6G5QKR7</accession>
<dbReference type="Proteomes" id="UP000502377">
    <property type="component" value="Chromosome"/>
</dbReference>
<dbReference type="RefSeq" id="WP_004319167.1">
    <property type="nucleotide sequence ID" value="NZ_CP012543.1"/>
</dbReference>
<keyword evidence="2" id="KW-1133">Transmembrane helix</keyword>
<evidence type="ECO:0000256" key="2">
    <source>
        <dbReference type="SAM" id="Phobius"/>
    </source>
</evidence>
<evidence type="ECO:0000256" key="1">
    <source>
        <dbReference type="SAM" id="MobiDB-lite"/>
    </source>
</evidence>
<feature type="transmembrane region" description="Helical" evidence="2">
    <location>
        <begin position="150"/>
        <end position="179"/>
    </location>
</feature>
<name>A0A6G5QKR7_CAMRE</name>
<gene>
    <name evidence="3" type="ORF">CRECT_0560</name>
</gene>
<feature type="region of interest" description="Disordered" evidence="1">
    <location>
        <begin position="1"/>
        <end position="22"/>
    </location>
</feature>